<feature type="transmembrane region" description="Helical" evidence="1">
    <location>
        <begin position="75"/>
        <end position="93"/>
    </location>
</feature>
<gene>
    <name evidence="2" type="ORF">FB547_101383</name>
</gene>
<dbReference type="Proteomes" id="UP000319722">
    <property type="component" value="Unassembled WGS sequence"/>
</dbReference>
<comment type="caution">
    <text evidence="2">The sequence shown here is derived from an EMBL/GenBank/DDBJ whole genome shotgun (WGS) entry which is preliminary data.</text>
</comment>
<dbReference type="AlphaFoldDB" id="A0A561CHP2"/>
<evidence type="ECO:0000313" key="2">
    <source>
        <dbReference type="EMBL" id="TWD90716.1"/>
    </source>
</evidence>
<reference evidence="2 3" key="1">
    <citation type="submission" date="2019-06" db="EMBL/GenBank/DDBJ databases">
        <title>Sorghum-associated microbial communities from plants grown in Nebraska, USA.</title>
        <authorList>
            <person name="Schachtman D."/>
        </authorList>
    </citation>
    <scope>NUCLEOTIDE SEQUENCE [LARGE SCALE GENOMIC DNA]</scope>
    <source>
        <strain evidence="2 3">T529</strain>
    </source>
</reference>
<name>A0A561CHP2_9BURK</name>
<organism evidence="2 3">
    <name type="scientific">Variovorax beijingensis</name>
    <dbReference type="NCBI Taxonomy" id="2496117"/>
    <lineage>
        <taxon>Bacteria</taxon>
        <taxon>Pseudomonadati</taxon>
        <taxon>Pseudomonadota</taxon>
        <taxon>Betaproteobacteria</taxon>
        <taxon>Burkholderiales</taxon>
        <taxon>Comamonadaceae</taxon>
        <taxon>Variovorax</taxon>
    </lineage>
</organism>
<proteinExistence type="predicted"/>
<dbReference type="EMBL" id="VIVL01000001">
    <property type="protein sequence ID" value="TWD90716.1"/>
    <property type="molecule type" value="Genomic_DNA"/>
</dbReference>
<dbReference type="OrthoDB" id="8853093at2"/>
<feature type="transmembrane region" description="Helical" evidence="1">
    <location>
        <begin position="51"/>
        <end position="69"/>
    </location>
</feature>
<keyword evidence="1" id="KW-0812">Transmembrane</keyword>
<feature type="transmembrane region" description="Helical" evidence="1">
    <location>
        <begin position="124"/>
        <end position="143"/>
    </location>
</feature>
<dbReference type="RefSeq" id="WP_145739173.1">
    <property type="nucleotide sequence ID" value="NZ_VIVL01000001.1"/>
</dbReference>
<accession>A0A561CHP2</accession>
<feature type="transmembrane region" description="Helical" evidence="1">
    <location>
        <begin position="6"/>
        <end position="30"/>
    </location>
</feature>
<keyword evidence="1" id="KW-1133">Transmembrane helix</keyword>
<evidence type="ECO:0000256" key="1">
    <source>
        <dbReference type="SAM" id="Phobius"/>
    </source>
</evidence>
<evidence type="ECO:0000313" key="3">
    <source>
        <dbReference type="Proteomes" id="UP000319722"/>
    </source>
</evidence>
<protein>
    <recommendedName>
        <fullName evidence="4">DUF2269 family protein</fullName>
    </recommendedName>
</protein>
<sequence>MLYTTALMIHAGATLAALLSFVAGELLLAIARKGRSQPARMALRAGRLAHLLLNLGVLAGIALVFLGGWPLWTPWLLAAFAVIAAAMVVRSEFVAPWESRVESALGGKASDEQVGAFASEGSAFVGRVSVIALFGVVAALMTMKPSFALLAGG</sequence>
<keyword evidence="1" id="KW-0472">Membrane</keyword>
<evidence type="ECO:0008006" key="4">
    <source>
        <dbReference type="Google" id="ProtNLM"/>
    </source>
</evidence>